<name>D1BYG7_XYLCX</name>
<evidence type="ECO:0000313" key="1">
    <source>
        <dbReference type="EMBL" id="ACZ31839.1"/>
    </source>
</evidence>
<reference evidence="1 2" key="2">
    <citation type="journal article" date="2010" name="Stand. Genomic Sci.">
        <title>Complete genome sequence of Xylanimonas cellulosilytica type strain (XIL07).</title>
        <authorList>
            <person name="Foster B."/>
            <person name="Pukall R."/>
            <person name="Abt B."/>
            <person name="Nolan M."/>
            <person name="Glavina Del Rio T."/>
            <person name="Chen F."/>
            <person name="Lucas S."/>
            <person name="Tice H."/>
            <person name="Pitluck S."/>
            <person name="Cheng J.-F."/>
            <person name="Chertkov O."/>
            <person name="Brettin T."/>
            <person name="Han C."/>
            <person name="Detter J.C."/>
            <person name="Bruce D."/>
            <person name="Goodwin L."/>
            <person name="Ivanova N."/>
            <person name="Mavromatis K."/>
            <person name="Pati A."/>
            <person name="Mikhailova N."/>
            <person name="Chen A."/>
            <person name="Palaniappan K."/>
            <person name="Land M."/>
            <person name="Hauser L."/>
            <person name="Chang Y.-J."/>
            <person name="Jeffries C.D."/>
            <person name="Chain P."/>
            <person name="Rohde M."/>
            <person name="Goeker M."/>
            <person name="Bristow J."/>
            <person name="Eisen J.A."/>
            <person name="Markowitz V."/>
            <person name="Hugenholtz P."/>
            <person name="Kyrpides N.C."/>
            <person name="Klenk H.-P."/>
            <person name="Lapidus A."/>
        </authorList>
    </citation>
    <scope>NUCLEOTIDE SEQUENCE [LARGE SCALE GENOMIC DNA]</scope>
    <source>
        <strain evidence="2">DSM 15894 / CECT 5975 / LMG 20990 / XIL07</strain>
    </source>
</reference>
<accession>D1BYG7</accession>
<dbReference type="HOGENOM" id="CLU_127098_1_0_11"/>
<protein>
    <recommendedName>
        <fullName evidence="3">HicB family toxin-antitoxin system</fullName>
    </recommendedName>
</protein>
<dbReference type="OrthoDB" id="5772641at2"/>
<keyword evidence="2" id="KW-1185">Reference proteome</keyword>
<sequence>MAEQVKYTVTVTREGRWWVGVVAGVSGAATETSRLADLEIEVRDLLAGLTDQDDDAFELQWDLSAVVGTDGQTMWEAFVAEREALDAARQRFEADRLATLRALASAGVSVRDSAALVDLSHQRVAQLLHT</sequence>
<reference evidence="2" key="1">
    <citation type="submission" date="2009-11" db="EMBL/GenBank/DDBJ databases">
        <title>The complete chromosome of Xylanimonas cellulosilytica DSM 15894.</title>
        <authorList>
            <consortium name="US DOE Joint Genome Institute (JGI-PGF)"/>
            <person name="Lucas S."/>
            <person name="Copeland A."/>
            <person name="Lapidus A."/>
            <person name="Glavina del Rio T."/>
            <person name="Dalin E."/>
            <person name="Tice H."/>
            <person name="Bruce D."/>
            <person name="Goodwin L."/>
            <person name="Pitluck S."/>
            <person name="Kyrpides N."/>
            <person name="Mavromatis K."/>
            <person name="Ivanova N."/>
            <person name="Mikhailova N."/>
            <person name="Foster B."/>
            <person name="Clum A."/>
            <person name="Brettin T."/>
            <person name="Detter J.C."/>
            <person name="Han C."/>
            <person name="Larimer F."/>
            <person name="Land M."/>
            <person name="Hauser L."/>
            <person name="Markowitz V."/>
            <person name="Cheng J.F."/>
            <person name="Hugenholtz P."/>
            <person name="Woyke T."/>
            <person name="Wu D."/>
            <person name="Gehrich-Schroeter G."/>
            <person name="Schneider S."/>
            <person name="Pukall S.R."/>
            <person name="Klenk H.P."/>
            <person name="Eisen J.A."/>
        </authorList>
    </citation>
    <scope>NUCLEOTIDE SEQUENCE [LARGE SCALE GENOMIC DNA]</scope>
    <source>
        <strain evidence="2">DSM 15894 / CECT 5975 / LMG 20990 / XIL07</strain>
    </source>
</reference>
<dbReference type="eggNOG" id="ENOG5033MUJ">
    <property type="taxonomic scope" value="Bacteria"/>
</dbReference>
<evidence type="ECO:0000313" key="2">
    <source>
        <dbReference type="Proteomes" id="UP000002255"/>
    </source>
</evidence>
<dbReference type="AlphaFoldDB" id="D1BYG7"/>
<dbReference type="KEGG" id="xce:Xcel_2825"/>
<evidence type="ECO:0008006" key="3">
    <source>
        <dbReference type="Google" id="ProtNLM"/>
    </source>
</evidence>
<gene>
    <name evidence="1" type="ordered locus">Xcel_2825</name>
</gene>
<organism evidence="1 2">
    <name type="scientific">Xylanimonas cellulosilytica (strain DSM 15894 / JCM 12276 / CECT 5975 / KCTC 9989 / LMG 20990 / NBRC 107835 / XIL07)</name>
    <dbReference type="NCBI Taxonomy" id="446471"/>
    <lineage>
        <taxon>Bacteria</taxon>
        <taxon>Bacillati</taxon>
        <taxon>Actinomycetota</taxon>
        <taxon>Actinomycetes</taxon>
        <taxon>Micrococcales</taxon>
        <taxon>Promicromonosporaceae</taxon>
        <taxon>Xylanimonas</taxon>
    </lineage>
</organism>
<dbReference type="EMBL" id="CP001821">
    <property type="protein sequence ID" value="ACZ31839.1"/>
    <property type="molecule type" value="Genomic_DNA"/>
</dbReference>
<dbReference type="Proteomes" id="UP000002255">
    <property type="component" value="Chromosome"/>
</dbReference>
<proteinExistence type="predicted"/>
<dbReference type="RefSeq" id="WP_012879581.1">
    <property type="nucleotide sequence ID" value="NC_013530.1"/>
</dbReference>